<gene>
    <name evidence="4" type="ORF">HGB38_30355</name>
</gene>
<name>A0A7X6L9R7_9NOCA</name>
<accession>A0A7X6L9R7</accession>
<feature type="region of interest" description="Disordered" evidence="2">
    <location>
        <begin position="24"/>
        <end position="57"/>
    </location>
</feature>
<feature type="domain" description="CsbD-like" evidence="3">
    <location>
        <begin position="5"/>
        <end position="57"/>
    </location>
</feature>
<feature type="compositionally biased region" description="Basic and acidic residues" evidence="2">
    <location>
        <begin position="31"/>
        <end position="57"/>
    </location>
</feature>
<comment type="caution">
    <text evidence="4">The sequence shown here is derived from an EMBL/GenBank/DDBJ whole genome shotgun (WGS) entry which is preliminary data.</text>
</comment>
<dbReference type="Pfam" id="PF05532">
    <property type="entry name" value="CsbD"/>
    <property type="match status" value="1"/>
</dbReference>
<comment type="similarity">
    <text evidence="1">Belongs to the UPF0337 (CsbD) family.</text>
</comment>
<sequence>MKFEDRLAHRVQATRGSVKKFLGRATGNPRLEAEGRREQGRGNVKRAADKLRDAFKR</sequence>
<dbReference type="EMBL" id="JAAXOS010000018">
    <property type="protein sequence ID" value="NKY30486.1"/>
    <property type="molecule type" value="Genomic_DNA"/>
</dbReference>
<dbReference type="AlphaFoldDB" id="A0A7X6L9R7"/>
<dbReference type="RefSeq" id="WP_084498963.1">
    <property type="nucleotide sequence ID" value="NZ_JAAXOS010000018.1"/>
</dbReference>
<organism evidence="4 5">
    <name type="scientific">Nocardia gamkensis</name>
    <dbReference type="NCBI Taxonomy" id="352869"/>
    <lineage>
        <taxon>Bacteria</taxon>
        <taxon>Bacillati</taxon>
        <taxon>Actinomycetota</taxon>
        <taxon>Actinomycetes</taxon>
        <taxon>Mycobacteriales</taxon>
        <taxon>Nocardiaceae</taxon>
        <taxon>Nocardia</taxon>
    </lineage>
</organism>
<dbReference type="SUPFAM" id="SSF69047">
    <property type="entry name" value="Hypothetical protein YjbJ"/>
    <property type="match status" value="1"/>
</dbReference>
<evidence type="ECO:0000256" key="1">
    <source>
        <dbReference type="ARBA" id="ARBA00009129"/>
    </source>
</evidence>
<protein>
    <submittedName>
        <fullName evidence="4">CsbD family protein</fullName>
    </submittedName>
</protein>
<proteinExistence type="inferred from homology"/>
<reference evidence="4 5" key="1">
    <citation type="submission" date="2020-04" db="EMBL/GenBank/DDBJ databases">
        <title>MicrobeNet Type strains.</title>
        <authorList>
            <person name="Nicholson A.C."/>
        </authorList>
    </citation>
    <scope>NUCLEOTIDE SEQUENCE [LARGE SCALE GENOMIC DNA]</scope>
    <source>
        <strain evidence="4 5">DSM 44956</strain>
    </source>
</reference>
<evidence type="ECO:0000259" key="3">
    <source>
        <dbReference type="Pfam" id="PF05532"/>
    </source>
</evidence>
<dbReference type="Proteomes" id="UP000540698">
    <property type="component" value="Unassembled WGS sequence"/>
</dbReference>
<dbReference type="InterPro" id="IPR008462">
    <property type="entry name" value="CsbD"/>
</dbReference>
<evidence type="ECO:0000313" key="4">
    <source>
        <dbReference type="EMBL" id="NKY30486.1"/>
    </source>
</evidence>
<dbReference type="InterPro" id="IPR036629">
    <property type="entry name" value="YjbJ_sf"/>
</dbReference>
<dbReference type="Gene3D" id="1.10.1470.10">
    <property type="entry name" value="YjbJ"/>
    <property type="match status" value="1"/>
</dbReference>
<evidence type="ECO:0000256" key="2">
    <source>
        <dbReference type="SAM" id="MobiDB-lite"/>
    </source>
</evidence>
<keyword evidence="5" id="KW-1185">Reference proteome</keyword>
<evidence type="ECO:0000313" key="5">
    <source>
        <dbReference type="Proteomes" id="UP000540698"/>
    </source>
</evidence>